<sequence>MVVVDTTANTPGEFYCLGRRINNPLLAGGLEKFLPPLISPGPNSSPRAADLNQAPEQVES</sequence>
<reference evidence="2 3" key="1">
    <citation type="journal article" date="2015" name="Genome Announc.">
        <title>Complete Genome Sequence of Sedimenticola thiotaurini Strain SIP-G1, a Polyphosphate- and Polyhydroxyalkanoate-Accumulating Sulfur-Oxidizing Gammaproteobacterium Isolated from Salt Marsh Sediments.</title>
        <authorList>
            <person name="Flood B.E."/>
            <person name="Jones D.S."/>
            <person name="Bailey J.V."/>
        </authorList>
    </citation>
    <scope>NUCLEOTIDE SEQUENCE [LARGE SCALE GENOMIC DNA]</scope>
    <source>
        <strain evidence="2 3">SIP-G1</strain>
    </source>
</reference>
<dbReference type="AlphaFoldDB" id="A0A0F7JSE6"/>
<accession>A0A0F7JSE6</accession>
<evidence type="ECO:0000313" key="2">
    <source>
        <dbReference type="EMBL" id="AKH19416.1"/>
    </source>
</evidence>
<proteinExistence type="predicted"/>
<organism evidence="2 3">
    <name type="scientific">Sedimenticola thiotaurini</name>
    <dbReference type="NCBI Taxonomy" id="1543721"/>
    <lineage>
        <taxon>Bacteria</taxon>
        <taxon>Pseudomonadati</taxon>
        <taxon>Pseudomonadota</taxon>
        <taxon>Gammaproteobacteria</taxon>
        <taxon>Chromatiales</taxon>
        <taxon>Sedimenticolaceae</taxon>
        <taxon>Sedimenticola</taxon>
    </lineage>
</organism>
<evidence type="ECO:0000313" key="3">
    <source>
        <dbReference type="Proteomes" id="UP000034410"/>
    </source>
</evidence>
<dbReference type="EMBL" id="CP011412">
    <property type="protein sequence ID" value="AKH19416.1"/>
    <property type="molecule type" value="Genomic_DNA"/>
</dbReference>
<name>A0A0F7JSE6_9GAMM</name>
<keyword evidence="3" id="KW-1185">Reference proteome</keyword>
<protein>
    <submittedName>
        <fullName evidence="2">Uncharacterized protein</fullName>
    </submittedName>
</protein>
<dbReference type="Proteomes" id="UP000034410">
    <property type="component" value="Chromosome"/>
</dbReference>
<dbReference type="KEGG" id="seds:AAY24_02575"/>
<gene>
    <name evidence="2" type="ORF">AAY24_02575</name>
</gene>
<evidence type="ECO:0000256" key="1">
    <source>
        <dbReference type="SAM" id="MobiDB-lite"/>
    </source>
</evidence>
<feature type="region of interest" description="Disordered" evidence="1">
    <location>
        <begin position="37"/>
        <end position="60"/>
    </location>
</feature>